<dbReference type="eggNOG" id="COG3266">
    <property type="taxonomic scope" value="Bacteria"/>
</dbReference>
<feature type="compositionally biased region" description="Pro residues" evidence="1">
    <location>
        <begin position="434"/>
        <end position="448"/>
    </location>
</feature>
<protein>
    <submittedName>
        <fullName evidence="2">Uncharacterized protein</fullName>
    </submittedName>
</protein>
<evidence type="ECO:0000256" key="1">
    <source>
        <dbReference type="SAM" id="MobiDB-lite"/>
    </source>
</evidence>
<dbReference type="HOGENOM" id="CLU_004550_0_0_11"/>
<dbReference type="RefSeq" id="WP_051079455.1">
    <property type="nucleotide sequence ID" value="NZ_AQUL01000001.1"/>
</dbReference>
<feature type="compositionally biased region" description="Low complexity" evidence="1">
    <location>
        <begin position="329"/>
        <end position="347"/>
    </location>
</feature>
<dbReference type="Proteomes" id="UP000062973">
    <property type="component" value="Chromosome"/>
</dbReference>
<evidence type="ECO:0000313" key="3">
    <source>
        <dbReference type="Proteomes" id="UP000062973"/>
    </source>
</evidence>
<feature type="compositionally biased region" description="Low complexity" evidence="1">
    <location>
        <begin position="826"/>
        <end position="847"/>
    </location>
</feature>
<feature type="region of interest" description="Disordered" evidence="1">
    <location>
        <begin position="650"/>
        <end position="976"/>
    </location>
</feature>
<dbReference type="InterPro" id="IPR038332">
    <property type="entry name" value="PPE_sf"/>
</dbReference>
<name>A0A076MXR0_AMYME</name>
<organism evidence="2 3">
    <name type="scientific">Amycolatopsis methanolica 239</name>
    <dbReference type="NCBI Taxonomy" id="1068978"/>
    <lineage>
        <taxon>Bacteria</taxon>
        <taxon>Bacillati</taxon>
        <taxon>Actinomycetota</taxon>
        <taxon>Actinomycetes</taxon>
        <taxon>Pseudonocardiales</taxon>
        <taxon>Pseudonocardiaceae</taxon>
        <taxon>Amycolatopsis</taxon>
        <taxon>Amycolatopsis methanolica group</taxon>
    </lineage>
</organism>
<feature type="compositionally biased region" description="Basic and acidic residues" evidence="1">
    <location>
        <begin position="788"/>
        <end position="811"/>
    </location>
</feature>
<accession>A0A076MXR0</accession>
<dbReference type="CDD" id="cd20739">
    <property type="entry name" value="PoNe_DUF637"/>
    <property type="match status" value="1"/>
</dbReference>
<feature type="compositionally biased region" description="Low complexity" evidence="1">
    <location>
        <begin position="362"/>
        <end position="433"/>
    </location>
</feature>
<dbReference type="Gene3D" id="1.20.1260.20">
    <property type="entry name" value="PPE superfamily"/>
    <property type="match status" value="1"/>
</dbReference>
<feature type="compositionally biased region" description="Basic and acidic residues" evidence="1">
    <location>
        <begin position="710"/>
        <end position="765"/>
    </location>
</feature>
<feature type="compositionally biased region" description="Basic and acidic residues" evidence="1">
    <location>
        <begin position="892"/>
        <end position="938"/>
    </location>
</feature>
<dbReference type="STRING" id="1068978.AMETH_5757"/>
<feature type="compositionally biased region" description="Low complexity" evidence="1">
    <location>
        <begin position="449"/>
        <end position="482"/>
    </location>
</feature>
<feature type="region of interest" description="Disordered" evidence="1">
    <location>
        <begin position="254"/>
        <end position="605"/>
    </location>
</feature>
<feature type="compositionally biased region" description="Basic and acidic residues" evidence="1">
    <location>
        <begin position="867"/>
        <end position="885"/>
    </location>
</feature>
<dbReference type="EMBL" id="CP009110">
    <property type="protein sequence ID" value="AIJ25849.1"/>
    <property type="molecule type" value="Genomic_DNA"/>
</dbReference>
<dbReference type="PATRIC" id="fig|1068978.7.peg.6182"/>
<dbReference type="InterPro" id="IPR049762">
    <property type="entry name" value="PoNe_dom"/>
</dbReference>
<feature type="compositionally biased region" description="Basic and acidic residues" evidence="1">
    <location>
        <begin position="577"/>
        <end position="605"/>
    </location>
</feature>
<dbReference type="AlphaFoldDB" id="A0A076MXR0"/>
<proteinExistence type="predicted"/>
<evidence type="ECO:0000313" key="2">
    <source>
        <dbReference type="EMBL" id="AIJ25849.1"/>
    </source>
</evidence>
<feature type="compositionally biased region" description="Basic and acidic residues" evidence="1">
    <location>
        <begin position="507"/>
        <end position="531"/>
    </location>
</feature>
<keyword evidence="3" id="KW-1185">Reference proteome</keyword>
<gene>
    <name evidence="2" type="ORF">AMETH_5757</name>
</gene>
<sequence length="1086" mass="114912">MSNPLVAQAQSQTTAVTGIGILESAQDLSNGIKDGSWVEGGLGALGTGLEVLSMVIDPLGTLAQYGVAWLIEHVRPLKEALDWLAGDPPVIQSFSDTWANVAKEVGAVAGDLKNEVDGGTAGWTGQGADTYRRSGAEQAEAIAGAASLADGISTGVMIMGMVVGFVREMVRDIVAELVGKLITWALEAACTLGFATPLIAAQATAAISSAVTRISDFIRKLVKTIGNVSPRISRIIGKLDEIIQQLTKIGRRFGRADGSAPSAGARNVDLPNVDGPRSPSTAVRNADAPSSPDGPGGPPLRNTDDAPDTPSAGDAPSRSPEAGSAPRTPAHSPDAPGSPHSPGGPHSPDAPRSPDALGSPGGRHSPGAPGSPSGPHSPGGPDAPSGPRSPGGADAPGGPHSPDAPASRPSADGPSGASAPHSSGHTSASSVAPPATPRAPAEPGPLPSPRQADAPSSPQSPGAAPASPASPNAPASPSARPGGTWSGTPGTRPPEVAARGDAPGRTADPHRADPDSPRHDDPHRDGTHQDGPEQDSPDTAHDQDPLTPDEVNQRHAEPTPAGTSYHAGDPEMGDLPQRVRPDPDGRHTVDVHVTPDGRARIGDRHYTPEEFADILRRNPGYDGGPIRLLGCDSSTNGFANRLSRELDTEVLAPTRPGWSDSQGRVYSSDYEIGPDGTRRPKIPPTGEWEVHRPDGTTSRAGDDGFTPGTRDADKQDVDPADARDRGDEPDDWRDRPGPDGRTPRENIADPKYIEEHYYRRTRADGVEELVVNPNRVDPRNPPPPLDLVDGKPAFKSDRPPVERLGFDDARSRVYPPTRQADDLGGAPDPSTPDTPATPDSPATPDNADQPDYPDHSQDWRDDDYDAIDEKIADREEKIERYRETPEDADDWVDAHNQKNDASEALGERAAEHAIRDRVHRDFSEAYPDRPITLRESPDHGPGSQHYQVVDADTGDVLGEIIPRHSTDGGKPGSGKFDQIWEVHYQPGEPPHYIVHEAKGPGGQPSSRYLPAENRVVAQGHPDYFDDVASRIPDRDLAAELELAKLDNRLDYVEVRALVDETDSPHVNLGYEYKPYLGYDYQPPFGE</sequence>
<reference evidence="2 3" key="1">
    <citation type="submission" date="2014-07" db="EMBL/GenBank/DDBJ databases">
        <title>Whole Genome Sequence of the Amycolatopsis methanolica 239.</title>
        <authorList>
            <person name="Tang B."/>
        </authorList>
    </citation>
    <scope>NUCLEOTIDE SEQUENCE [LARGE SCALE GENOMIC DNA]</scope>
    <source>
        <strain evidence="2 3">239</strain>
    </source>
</reference>
<dbReference type="KEGG" id="amq:AMETH_5757"/>